<keyword evidence="2 3" id="KW-0040">ANK repeat</keyword>
<organism evidence="6 7">
    <name type="scientific">Seiridium unicorne</name>
    <dbReference type="NCBI Taxonomy" id="138068"/>
    <lineage>
        <taxon>Eukaryota</taxon>
        <taxon>Fungi</taxon>
        <taxon>Dikarya</taxon>
        <taxon>Ascomycota</taxon>
        <taxon>Pezizomycotina</taxon>
        <taxon>Sordariomycetes</taxon>
        <taxon>Xylariomycetidae</taxon>
        <taxon>Amphisphaeriales</taxon>
        <taxon>Sporocadaceae</taxon>
        <taxon>Seiridium</taxon>
    </lineage>
</organism>
<dbReference type="InterPro" id="IPR036770">
    <property type="entry name" value="Ankyrin_rpt-contain_sf"/>
</dbReference>
<dbReference type="InterPro" id="IPR002110">
    <property type="entry name" value="Ankyrin_rpt"/>
</dbReference>
<dbReference type="Pfam" id="PF13606">
    <property type="entry name" value="Ank_3"/>
    <property type="match status" value="1"/>
</dbReference>
<gene>
    <name evidence="6" type="ORF">SUNI508_10497</name>
</gene>
<dbReference type="PROSITE" id="PS50088">
    <property type="entry name" value="ANK_REPEAT"/>
    <property type="match status" value="1"/>
</dbReference>
<evidence type="ECO:0000313" key="7">
    <source>
        <dbReference type="Proteomes" id="UP001408356"/>
    </source>
</evidence>
<feature type="domain" description="Azaphilone pigments biosynthesis cluster protein L N-terminal" evidence="5">
    <location>
        <begin position="4"/>
        <end position="134"/>
    </location>
</feature>
<accession>A0ABR2ULG4</accession>
<name>A0ABR2ULG4_9PEZI</name>
<dbReference type="Proteomes" id="UP001408356">
    <property type="component" value="Unassembled WGS sequence"/>
</dbReference>
<reference evidence="6 7" key="1">
    <citation type="journal article" date="2024" name="J. Plant Pathol.">
        <title>Sequence and assembly of the genome of Seiridium unicorne, isolate CBS 538.82, causal agent of cypress canker disease.</title>
        <authorList>
            <person name="Scali E."/>
            <person name="Rocca G.D."/>
            <person name="Danti R."/>
            <person name="Garbelotto M."/>
            <person name="Barberini S."/>
            <person name="Baroncelli R."/>
            <person name="Emiliani G."/>
        </authorList>
    </citation>
    <scope>NUCLEOTIDE SEQUENCE [LARGE SCALE GENOMIC DNA]</scope>
    <source>
        <strain evidence="6 7">BM-138-508</strain>
    </source>
</reference>
<evidence type="ECO:0000259" key="5">
    <source>
        <dbReference type="Pfam" id="PF17111"/>
    </source>
</evidence>
<dbReference type="Gene3D" id="1.25.40.20">
    <property type="entry name" value="Ankyrin repeat-containing domain"/>
    <property type="match status" value="2"/>
</dbReference>
<dbReference type="InterPro" id="IPR031348">
    <property type="entry name" value="PigL_N"/>
</dbReference>
<dbReference type="SUPFAM" id="SSF48403">
    <property type="entry name" value="Ankyrin repeat"/>
    <property type="match status" value="1"/>
</dbReference>
<dbReference type="PROSITE" id="PS50297">
    <property type="entry name" value="ANK_REP_REGION"/>
    <property type="match status" value="1"/>
</dbReference>
<feature type="repeat" description="ANK" evidence="3">
    <location>
        <begin position="472"/>
        <end position="500"/>
    </location>
</feature>
<dbReference type="SMART" id="SM00248">
    <property type="entry name" value="ANK"/>
    <property type="match status" value="3"/>
</dbReference>
<protein>
    <recommendedName>
        <fullName evidence="5">Azaphilone pigments biosynthesis cluster protein L N-terminal domain-containing protein</fullName>
    </recommendedName>
</protein>
<evidence type="ECO:0000256" key="1">
    <source>
        <dbReference type="ARBA" id="ARBA00022737"/>
    </source>
</evidence>
<evidence type="ECO:0000256" key="3">
    <source>
        <dbReference type="PROSITE-ProRule" id="PRU00023"/>
    </source>
</evidence>
<feature type="compositionally biased region" description="Acidic residues" evidence="4">
    <location>
        <begin position="766"/>
        <end position="780"/>
    </location>
</feature>
<evidence type="ECO:0000313" key="6">
    <source>
        <dbReference type="EMBL" id="KAK9415473.1"/>
    </source>
</evidence>
<keyword evidence="1" id="KW-0677">Repeat</keyword>
<dbReference type="PANTHER" id="PTHR24189:SF50">
    <property type="entry name" value="ANKYRIN REPEAT AND SOCS BOX PROTEIN 2"/>
    <property type="match status" value="1"/>
</dbReference>
<evidence type="ECO:0000256" key="4">
    <source>
        <dbReference type="SAM" id="MobiDB-lite"/>
    </source>
</evidence>
<proteinExistence type="predicted"/>
<dbReference type="Pfam" id="PF17111">
    <property type="entry name" value="PigL_N"/>
    <property type="match status" value="1"/>
</dbReference>
<feature type="region of interest" description="Disordered" evidence="4">
    <location>
        <begin position="749"/>
        <end position="780"/>
    </location>
</feature>
<sequence>MDAGASIIAFVTIGLQSIKTIYKVISAVKDGPSKLSDLMMAIGSLMSVIEHLHNNPSLRPLPRTNSTDFAPSIEKCTGVMKRFEDKIRKLQITDKETRSGKIWKQLKLVFQEDDIPHIISIITNAMQTLTLHFNIHQVSALSEVSAQQREIRTDLAGISMGILQSSTQHTELVAKQSEALQILGTMDTKVTLIRDTTLTQTDLASELASFKSELVQTMQKKFTEATTHHKCRDVKSTHKRKSVTRSHSTIVSNQLERLNGIVGEEPRIISGLDTEDISDAIEKLTRAVLKTWLDPDSYMDHVCARTIWTSGLTRQFKQLMANFTTADSIYFNMKRPGSAINHPDGVTMYKTEQSTLHSIDGILMVYTTKYRQSGNSDQDDSNSVLSPSSIDKTIVALLVPGKNSAGRLLKASFMKSNFPKMRGHLNLAPTISVYRIVPNTSNIFYYIREGDLYGFQQSLRSGEASLRDRDEFGASLLHYASKYARPSICKFLIDHGADVDDVAIWKGAGRRTLASPLRLGSEPSDKNRSACFQLLLQGGADPSITGVAGGVLLFSKPELIRILLSSGQPLIDINAKLDNGLSLFGLAMTDPGLEKLKLMIHNGGKINNVDDSEPAVLHILMLCIRMSSTWREQFEIIQYMIRHGADVFATWLGRSCSAIAYENSQDGSYGGDLWDMVLSSVGYDIHQLRIGFPHQAEYTERYTLSMFKDFWEGMEYKCPYYYQAITYYTETRITGEHSFLIRPTDTGWETVSEGETDPGTVFDSSFDSESDFESDYASDS</sequence>
<dbReference type="InterPro" id="IPR050745">
    <property type="entry name" value="Multifunctional_regulatory"/>
</dbReference>
<evidence type="ECO:0000256" key="2">
    <source>
        <dbReference type="ARBA" id="ARBA00023043"/>
    </source>
</evidence>
<dbReference type="PANTHER" id="PTHR24189">
    <property type="entry name" value="MYOTROPHIN"/>
    <property type="match status" value="1"/>
</dbReference>
<comment type="caution">
    <text evidence="6">The sequence shown here is derived from an EMBL/GenBank/DDBJ whole genome shotgun (WGS) entry which is preliminary data.</text>
</comment>
<keyword evidence="7" id="KW-1185">Reference proteome</keyword>
<dbReference type="EMBL" id="JARVKF010000416">
    <property type="protein sequence ID" value="KAK9415473.1"/>
    <property type="molecule type" value="Genomic_DNA"/>
</dbReference>